<reference evidence="2 3" key="1">
    <citation type="submission" date="2021-01" db="EMBL/GenBank/DDBJ databases">
        <title>Genomic Encyclopedia of Type Strains, Phase IV (KMG-IV): sequencing the most valuable type-strain genomes for metagenomic binning, comparative biology and taxonomic classification.</title>
        <authorList>
            <person name="Goeker M."/>
        </authorList>
    </citation>
    <scope>NUCLEOTIDE SEQUENCE [LARGE SCALE GENOMIC DNA]</scope>
    <source>
        <strain evidence="2 3">DSM 23711</strain>
    </source>
</reference>
<dbReference type="Gene3D" id="3.30.460.10">
    <property type="entry name" value="Beta Polymerase, domain 2"/>
    <property type="match status" value="1"/>
</dbReference>
<proteinExistence type="predicted"/>
<evidence type="ECO:0000313" key="2">
    <source>
        <dbReference type="EMBL" id="MBM7571850.1"/>
    </source>
</evidence>
<keyword evidence="3" id="KW-1185">Reference proteome</keyword>
<dbReference type="Proteomes" id="UP001296943">
    <property type="component" value="Unassembled WGS sequence"/>
</dbReference>
<dbReference type="RefSeq" id="WP_239584327.1">
    <property type="nucleotide sequence ID" value="NZ_JAFBDR010000012.1"/>
</dbReference>
<feature type="domain" description="Polymerase beta nucleotidyltransferase" evidence="1">
    <location>
        <begin position="4"/>
        <end position="86"/>
    </location>
</feature>
<dbReference type="CDD" id="cd05403">
    <property type="entry name" value="NT_KNTase_like"/>
    <property type="match status" value="1"/>
</dbReference>
<protein>
    <submittedName>
        <fullName evidence="2">Nucleotidyltransferase</fullName>
    </submittedName>
</protein>
<accession>A0ABS2N131</accession>
<dbReference type="Pfam" id="PF18765">
    <property type="entry name" value="Polbeta"/>
    <property type="match status" value="1"/>
</dbReference>
<name>A0ABS2N131_9BACI</name>
<dbReference type="InterPro" id="IPR043519">
    <property type="entry name" value="NT_sf"/>
</dbReference>
<sequence>MGKFSEIESGIIFGSRAMGNYKRGSDIDIAITGKGITSKTLYMLSDLLNEEYPLPYFFDIIHYESISNENLKDHIDKEGKIIYEANPIKYGY</sequence>
<organism evidence="2 3">
    <name type="scientific">Aquibacillus albus</name>
    <dbReference type="NCBI Taxonomy" id="1168171"/>
    <lineage>
        <taxon>Bacteria</taxon>
        <taxon>Bacillati</taxon>
        <taxon>Bacillota</taxon>
        <taxon>Bacilli</taxon>
        <taxon>Bacillales</taxon>
        <taxon>Bacillaceae</taxon>
        <taxon>Aquibacillus</taxon>
    </lineage>
</organism>
<dbReference type="EMBL" id="JAFBDR010000012">
    <property type="protein sequence ID" value="MBM7571850.1"/>
    <property type="molecule type" value="Genomic_DNA"/>
</dbReference>
<evidence type="ECO:0000259" key="1">
    <source>
        <dbReference type="Pfam" id="PF18765"/>
    </source>
</evidence>
<gene>
    <name evidence="2" type="ORF">JOC48_002351</name>
</gene>
<dbReference type="SUPFAM" id="SSF81301">
    <property type="entry name" value="Nucleotidyltransferase"/>
    <property type="match status" value="1"/>
</dbReference>
<comment type="caution">
    <text evidence="2">The sequence shown here is derived from an EMBL/GenBank/DDBJ whole genome shotgun (WGS) entry which is preliminary data.</text>
</comment>
<dbReference type="InterPro" id="IPR041633">
    <property type="entry name" value="Polbeta"/>
</dbReference>
<evidence type="ECO:0000313" key="3">
    <source>
        <dbReference type="Proteomes" id="UP001296943"/>
    </source>
</evidence>